<reference evidence="2" key="1">
    <citation type="submission" date="2021-02" db="EMBL/GenBank/DDBJ databases">
        <authorList>
            <person name="Dougan E. K."/>
            <person name="Rhodes N."/>
            <person name="Thang M."/>
            <person name="Chan C."/>
        </authorList>
    </citation>
    <scope>NUCLEOTIDE SEQUENCE</scope>
</reference>
<organism evidence="2 3">
    <name type="scientific">Polarella glacialis</name>
    <name type="common">Dinoflagellate</name>
    <dbReference type="NCBI Taxonomy" id="89957"/>
    <lineage>
        <taxon>Eukaryota</taxon>
        <taxon>Sar</taxon>
        <taxon>Alveolata</taxon>
        <taxon>Dinophyceae</taxon>
        <taxon>Suessiales</taxon>
        <taxon>Suessiaceae</taxon>
        <taxon>Polarella</taxon>
    </lineage>
</organism>
<dbReference type="Proteomes" id="UP000626109">
    <property type="component" value="Unassembled WGS sequence"/>
</dbReference>
<sequence>ASAFSFLIGSESASPTPAPTASIGFDIGLGAAPAAPAASPFGGSSAFSFLSSGSQAECPPSDSTAGVLDEQADTGPRKKTRKALLPGHASRSSEVPGSAGLQPPPPPEPQPPDAAGAPAFPSTGSTTSPQKPPPPPALSAAVGLSSEVSASPLSANLASVSGEGNPWPKAAE</sequence>
<dbReference type="AlphaFoldDB" id="A0A813JPW4"/>
<evidence type="ECO:0000313" key="2">
    <source>
        <dbReference type="EMBL" id="CAE8683572.1"/>
    </source>
</evidence>
<name>A0A813JPW4_POLGL</name>
<gene>
    <name evidence="2" type="ORF">PGLA2088_LOCUS23523</name>
</gene>
<feature type="compositionally biased region" description="Low complexity" evidence="1">
    <location>
        <begin position="28"/>
        <end position="54"/>
    </location>
</feature>
<proteinExistence type="predicted"/>
<evidence type="ECO:0000256" key="1">
    <source>
        <dbReference type="SAM" id="MobiDB-lite"/>
    </source>
</evidence>
<feature type="region of interest" description="Disordered" evidence="1">
    <location>
        <begin position="1"/>
        <end position="149"/>
    </location>
</feature>
<feature type="non-terminal residue" evidence="2">
    <location>
        <position position="172"/>
    </location>
</feature>
<protein>
    <submittedName>
        <fullName evidence="2">Uncharacterized protein</fullName>
    </submittedName>
</protein>
<feature type="compositionally biased region" description="Pro residues" evidence="1">
    <location>
        <begin position="102"/>
        <end position="112"/>
    </location>
</feature>
<evidence type="ECO:0000313" key="3">
    <source>
        <dbReference type="Proteomes" id="UP000626109"/>
    </source>
</evidence>
<accession>A0A813JPW4</accession>
<dbReference type="EMBL" id="CAJNNW010026202">
    <property type="protein sequence ID" value="CAE8683572.1"/>
    <property type="molecule type" value="Genomic_DNA"/>
</dbReference>
<feature type="non-terminal residue" evidence="2">
    <location>
        <position position="1"/>
    </location>
</feature>
<comment type="caution">
    <text evidence="2">The sequence shown here is derived from an EMBL/GenBank/DDBJ whole genome shotgun (WGS) entry which is preliminary data.</text>
</comment>
<feature type="compositionally biased region" description="Low complexity" evidence="1">
    <location>
        <begin position="113"/>
        <end position="129"/>
    </location>
</feature>